<evidence type="ECO:0000259" key="4">
    <source>
        <dbReference type="Pfam" id="PF13649"/>
    </source>
</evidence>
<dbReference type="EMBL" id="JEME01000186">
    <property type="protein sequence ID" value="KYG10889.1"/>
    <property type="molecule type" value="Genomic_DNA"/>
</dbReference>
<dbReference type="InterPro" id="IPR029063">
    <property type="entry name" value="SAM-dependent_MTases_sf"/>
</dbReference>
<keyword evidence="2 5" id="KW-0808">Transferase</keyword>
<accession>A0A150U1S5</accession>
<dbReference type="Proteomes" id="UP000075502">
    <property type="component" value="Unassembled WGS sequence"/>
</dbReference>
<dbReference type="Gene3D" id="3.40.50.150">
    <property type="entry name" value="Vaccinia Virus protein VP39"/>
    <property type="match status" value="1"/>
</dbReference>
<dbReference type="SUPFAM" id="SSF53335">
    <property type="entry name" value="S-adenosyl-L-methionine-dependent methyltransferases"/>
    <property type="match status" value="1"/>
</dbReference>
<dbReference type="Pfam" id="PF13649">
    <property type="entry name" value="Methyltransf_25"/>
    <property type="match status" value="1"/>
</dbReference>
<dbReference type="GO" id="GO:0008168">
    <property type="term" value="F:methyltransferase activity"/>
    <property type="evidence" value="ECO:0007669"/>
    <property type="project" value="UniProtKB-KW"/>
</dbReference>
<sequence length="281" mass="29488">MSEADQPNRDQAALWNDAGGPIWVEMQEVLDAMLAPLGAPLLEGAFPGEGGRVLDVGCGAGATALAMARRLGPAGRCLGVDISGPLVAAARARAAAEGLSSAAFVQADAQTHRFEPGEFDAVISRFGVMFFADPAAAFANLRRAARRDARLSFVAWRSPAENPFMTEAARAAAPLLPNLPTPGPDAPGPFAFADRDRVQRILDASGWTDVAIRPIDVPTGVAERDLLTYAVKLGPVGLALRDADEPTRARTAEVVRAAFAPYVRDGAARFTGACWLVSARA</sequence>
<dbReference type="CDD" id="cd02440">
    <property type="entry name" value="AdoMet_MTases"/>
    <property type="match status" value="1"/>
</dbReference>
<comment type="caution">
    <text evidence="5">The sequence shown here is derived from an EMBL/GenBank/DDBJ whole genome shotgun (WGS) entry which is preliminary data.</text>
</comment>
<name>A0A150U1S5_SORCE</name>
<reference evidence="5 6" key="1">
    <citation type="submission" date="2014-02" db="EMBL/GenBank/DDBJ databases">
        <title>The small core and large imbalanced accessory genome model reveals a collaborative survival strategy of Sorangium cellulosum strains in nature.</title>
        <authorList>
            <person name="Han K."/>
            <person name="Peng R."/>
            <person name="Blom J."/>
            <person name="Li Y.-Z."/>
        </authorList>
    </citation>
    <scope>NUCLEOTIDE SEQUENCE [LARGE SCALE GENOMIC DNA]</scope>
    <source>
        <strain evidence="5 6">So0007-03</strain>
    </source>
</reference>
<organism evidence="5 6">
    <name type="scientific">Sorangium cellulosum</name>
    <name type="common">Polyangium cellulosum</name>
    <dbReference type="NCBI Taxonomy" id="56"/>
    <lineage>
        <taxon>Bacteria</taxon>
        <taxon>Pseudomonadati</taxon>
        <taxon>Myxococcota</taxon>
        <taxon>Polyangia</taxon>
        <taxon>Polyangiales</taxon>
        <taxon>Polyangiaceae</taxon>
        <taxon>Sorangium</taxon>
    </lineage>
</organism>
<evidence type="ECO:0000256" key="3">
    <source>
        <dbReference type="ARBA" id="ARBA00022691"/>
    </source>
</evidence>
<feature type="domain" description="Methyltransferase" evidence="4">
    <location>
        <begin position="53"/>
        <end position="146"/>
    </location>
</feature>
<dbReference type="PANTHER" id="PTHR43464">
    <property type="entry name" value="METHYLTRANSFERASE"/>
    <property type="match status" value="1"/>
</dbReference>
<evidence type="ECO:0000313" key="6">
    <source>
        <dbReference type="Proteomes" id="UP000075502"/>
    </source>
</evidence>
<evidence type="ECO:0000256" key="1">
    <source>
        <dbReference type="ARBA" id="ARBA00022603"/>
    </source>
</evidence>
<evidence type="ECO:0000313" key="5">
    <source>
        <dbReference type="EMBL" id="KYG10889.1"/>
    </source>
</evidence>
<keyword evidence="3" id="KW-0949">S-adenosyl-L-methionine</keyword>
<evidence type="ECO:0000256" key="2">
    <source>
        <dbReference type="ARBA" id="ARBA00022679"/>
    </source>
</evidence>
<dbReference type="InterPro" id="IPR041698">
    <property type="entry name" value="Methyltransf_25"/>
</dbReference>
<dbReference type="AlphaFoldDB" id="A0A150U1S5"/>
<dbReference type="GO" id="GO:0032259">
    <property type="term" value="P:methylation"/>
    <property type="evidence" value="ECO:0007669"/>
    <property type="project" value="UniProtKB-KW"/>
</dbReference>
<gene>
    <name evidence="5" type="ORF">BE21_01165</name>
</gene>
<dbReference type="PANTHER" id="PTHR43464:SF19">
    <property type="entry name" value="UBIQUINONE BIOSYNTHESIS O-METHYLTRANSFERASE, MITOCHONDRIAL"/>
    <property type="match status" value="1"/>
</dbReference>
<keyword evidence="1 5" id="KW-0489">Methyltransferase</keyword>
<proteinExistence type="predicted"/>
<protein>
    <submittedName>
        <fullName evidence="5">SAM-dependent methyltransferase</fullName>
    </submittedName>
</protein>